<proteinExistence type="inferred from homology"/>
<evidence type="ECO:0000313" key="5">
    <source>
        <dbReference type="EMBL" id="WAS96215.1"/>
    </source>
</evidence>
<reference evidence="5" key="1">
    <citation type="submission" date="2022-11" db="EMBL/GenBank/DDBJ databases">
        <title>Minimal conservation of predation-associated metabolite biosynthetic gene clusters underscores biosynthetic potential of Myxococcota including descriptions for ten novel species: Archangium lansinium sp. nov., Myxococcus landrumus sp. nov., Nannocystis bai.</title>
        <authorList>
            <person name="Ahearne A."/>
            <person name="Stevens C."/>
            <person name="Dowd S."/>
        </authorList>
    </citation>
    <scope>NUCLEOTIDE SEQUENCE</scope>
    <source>
        <strain evidence="5">Fl3</strain>
    </source>
</reference>
<dbReference type="PROSITE" id="PS51186">
    <property type="entry name" value="GNAT"/>
    <property type="match status" value="1"/>
</dbReference>
<comment type="similarity">
    <text evidence="3">Belongs to the acetyltransferase family. RimJ subfamily.</text>
</comment>
<dbReference type="Pfam" id="PF13302">
    <property type="entry name" value="Acetyltransf_3"/>
    <property type="match status" value="1"/>
</dbReference>
<evidence type="ECO:0000313" key="6">
    <source>
        <dbReference type="Proteomes" id="UP001164459"/>
    </source>
</evidence>
<keyword evidence="2" id="KW-0012">Acyltransferase</keyword>
<evidence type="ECO:0000256" key="1">
    <source>
        <dbReference type="ARBA" id="ARBA00022679"/>
    </source>
</evidence>
<name>A0ABY7HAS2_9BACT</name>
<organism evidence="5 6">
    <name type="scientific">Nannocystis punicea</name>
    <dbReference type="NCBI Taxonomy" id="2995304"/>
    <lineage>
        <taxon>Bacteria</taxon>
        <taxon>Pseudomonadati</taxon>
        <taxon>Myxococcota</taxon>
        <taxon>Polyangia</taxon>
        <taxon>Nannocystales</taxon>
        <taxon>Nannocystaceae</taxon>
        <taxon>Nannocystis</taxon>
    </lineage>
</organism>
<sequence length="190" mass="20958">MPRPLASGPHVSLHAPSEGDASEYLDAVAASRELQEGWVSPPTSPAAFAAYLERLREPAHAGFFLRTEGRLVGVVNINNIVKGAFRSGHLGYYAFTGGEGRGHMAEGLRLVIDRAFGELGLHRLEANIQPGNVRSIALVHRLGFTKEGFSPRYLFIAGEWRDHERWAITEEDWVVTPSRVETLSSVVRQD</sequence>
<dbReference type="PANTHER" id="PTHR43792">
    <property type="entry name" value="GNAT FAMILY, PUTATIVE (AFU_ORTHOLOGUE AFUA_3G00765)-RELATED-RELATED"/>
    <property type="match status" value="1"/>
</dbReference>
<dbReference type="Proteomes" id="UP001164459">
    <property type="component" value="Chromosome"/>
</dbReference>
<dbReference type="PANTHER" id="PTHR43792:SF8">
    <property type="entry name" value="[RIBOSOMAL PROTEIN US5]-ALANINE N-ACETYLTRANSFERASE"/>
    <property type="match status" value="1"/>
</dbReference>
<keyword evidence="1" id="KW-0808">Transferase</keyword>
<evidence type="ECO:0000256" key="2">
    <source>
        <dbReference type="ARBA" id="ARBA00023315"/>
    </source>
</evidence>
<keyword evidence="6" id="KW-1185">Reference proteome</keyword>
<evidence type="ECO:0000259" key="4">
    <source>
        <dbReference type="PROSITE" id="PS51186"/>
    </source>
</evidence>
<evidence type="ECO:0000256" key="3">
    <source>
        <dbReference type="ARBA" id="ARBA00038502"/>
    </source>
</evidence>
<gene>
    <name evidence="5" type="ORF">O0S08_08630</name>
</gene>
<protein>
    <submittedName>
        <fullName evidence="5">GNAT family protein</fullName>
    </submittedName>
</protein>
<dbReference type="RefSeq" id="WP_269038556.1">
    <property type="nucleotide sequence ID" value="NZ_CP114040.1"/>
</dbReference>
<dbReference type="Gene3D" id="3.40.630.30">
    <property type="match status" value="1"/>
</dbReference>
<feature type="domain" description="N-acetyltransferase" evidence="4">
    <location>
        <begin position="22"/>
        <end position="171"/>
    </location>
</feature>
<dbReference type="EMBL" id="CP114040">
    <property type="protein sequence ID" value="WAS96215.1"/>
    <property type="molecule type" value="Genomic_DNA"/>
</dbReference>
<accession>A0ABY7HAS2</accession>
<dbReference type="SUPFAM" id="SSF55729">
    <property type="entry name" value="Acyl-CoA N-acyltransferases (Nat)"/>
    <property type="match status" value="1"/>
</dbReference>
<dbReference type="InterPro" id="IPR051531">
    <property type="entry name" value="N-acetyltransferase"/>
</dbReference>
<dbReference type="InterPro" id="IPR000182">
    <property type="entry name" value="GNAT_dom"/>
</dbReference>
<dbReference type="InterPro" id="IPR016181">
    <property type="entry name" value="Acyl_CoA_acyltransferase"/>
</dbReference>